<accession>A0A6A6P7U4</accession>
<protein>
    <submittedName>
        <fullName evidence="1">Uncharacterized protein</fullName>
    </submittedName>
</protein>
<keyword evidence="2" id="KW-1185">Reference proteome</keyword>
<proteinExistence type="predicted"/>
<dbReference type="Proteomes" id="UP000799766">
    <property type="component" value="Unassembled WGS sequence"/>
</dbReference>
<organism evidence="1 2">
    <name type="scientific">Lineolata rhizophorae</name>
    <dbReference type="NCBI Taxonomy" id="578093"/>
    <lineage>
        <taxon>Eukaryota</taxon>
        <taxon>Fungi</taxon>
        <taxon>Dikarya</taxon>
        <taxon>Ascomycota</taxon>
        <taxon>Pezizomycotina</taxon>
        <taxon>Dothideomycetes</taxon>
        <taxon>Dothideomycetes incertae sedis</taxon>
        <taxon>Lineolatales</taxon>
        <taxon>Lineolataceae</taxon>
        <taxon>Lineolata</taxon>
    </lineage>
</organism>
<dbReference type="EMBL" id="MU001674">
    <property type="protein sequence ID" value="KAF2460030.1"/>
    <property type="molecule type" value="Genomic_DNA"/>
</dbReference>
<reference evidence="1" key="1">
    <citation type="journal article" date="2020" name="Stud. Mycol.">
        <title>101 Dothideomycetes genomes: a test case for predicting lifestyles and emergence of pathogens.</title>
        <authorList>
            <person name="Haridas S."/>
            <person name="Albert R."/>
            <person name="Binder M."/>
            <person name="Bloem J."/>
            <person name="Labutti K."/>
            <person name="Salamov A."/>
            <person name="Andreopoulos B."/>
            <person name="Baker S."/>
            <person name="Barry K."/>
            <person name="Bills G."/>
            <person name="Bluhm B."/>
            <person name="Cannon C."/>
            <person name="Castanera R."/>
            <person name="Culley D."/>
            <person name="Daum C."/>
            <person name="Ezra D."/>
            <person name="Gonzalez J."/>
            <person name="Henrissat B."/>
            <person name="Kuo A."/>
            <person name="Liang C."/>
            <person name="Lipzen A."/>
            <person name="Lutzoni F."/>
            <person name="Magnuson J."/>
            <person name="Mondo S."/>
            <person name="Nolan M."/>
            <person name="Ohm R."/>
            <person name="Pangilinan J."/>
            <person name="Park H.-J."/>
            <person name="Ramirez L."/>
            <person name="Alfaro M."/>
            <person name="Sun H."/>
            <person name="Tritt A."/>
            <person name="Yoshinaga Y."/>
            <person name="Zwiers L.-H."/>
            <person name="Turgeon B."/>
            <person name="Goodwin S."/>
            <person name="Spatafora J."/>
            <person name="Crous P."/>
            <person name="Grigoriev I."/>
        </authorList>
    </citation>
    <scope>NUCLEOTIDE SEQUENCE</scope>
    <source>
        <strain evidence="1">ATCC 16933</strain>
    </source>
</reference>
<evidence type="ECO:0000313" key="1">
    <source>
        <dbReference type="EMBL" id="KAF2460030.1"/>
    </source>
</evidence>
<name>A0A6A6P7U4_9PEZI</name>
<gene>
    <name evidence="1" type="ORF">BDY21DRAFT_337225</name>
</gene>
<dbReference type="AlphaFoldDB" id="A0A6A6P7U4"/>
<sequence length="149" mass="16206">MARTWRVIWRSREPSVLKSGAAPEQVRSMRPWSREQKFADGNGWKQRGQTGEWCGLRRCCSVAAAAVVVAVEEQPGRESVCDGTRLRREERKDLAAGEGASICTLVGCVTSGDDVGQSSGRAGMSRGVTFSRISMRPVLAMFSSIPATE</sequence>
<evidence type="ECO:0000313" key="2">
    <source>
        <dbReference type="Proteomes" id="UP000799766"/>
    </source>
</evidence>